<name>A0ABM0K064_APLCA</name>
<dbReference type="InterPro" id="IPR039143">
    <property type="entry name" value="GNPNAT1-like"/>
</dbReference>
<comment type="pathway">
    <text evidence="1 4">Nucleotide-sugar biosynthesis; UDP-N-acetyl-alpha-D-glucosamine biosynthesis; N-acetyl-alpha-D-glucosamine 1-phosphate from alpha-D-glucosamine 6-phosphate (route I): step 1/2.</text>
</comment>
<keyword evidence="4" id="KW-0808">Transferase</keyword>
<reference evidence="7" key="1">
    <citation type="submission" date="2025-08" db="UniProtKB">
        <authorList>
            <consortium name="RefSeq"/>
        </authorList>
    </citation>
    <scope>IDENTIFICATION</scope>
</reference>
<protein>
    <recommendedName>
        <fullName evidence="4">Glucosamine 6-phosphate N-acetyltransferase</fullName>
        <ecNumber evidence="4">2.3.1.4</ecNumber>
    </recommendedName>
</protein>
<evidence type="ECO:0000256" key="3">
    <source>
        <dbReference type="ARBA" id="ARBA00048964"/>
    </source>
</evidence>
<gene>
    <name evidence="7" type="primary">LOC101852644</name>
</gene>
<dbReference type="PROSITE" id="PS51186">
    <property type="entry name" value="GNAT"/>
    <property type="match status" value="1"/>
</dbReference>
<comment type="similarity">
    <text evidence="2 4">Belongs to the acetyltransferase family. GNA1 subfamily.</text>
</comment>
<evidence type="ECO:0000313" key="6">
    <source>
        <dbReference type="Proteomes" id="UP000694888"/>
    </source>
</evidence>
<dbReference type="Pfam" id="PF00583">
    <property type="entry name" value="Acetyltransf_1"/>
    <property type="match status" value="1"/>
</dbReference>
<dbReference type="RefSeq" id="XP_005105659.1">
    <property type="nucleotide sequence ID" value="XM_005105602.3"/>
</dbReference>
<dbReference type="GeneID" id="101852644"/>
<evidence type="ECO:0000259" key="5">
    <source>
        <dbReference type="PROSITE" id="PS51186"/>
    </source>
</evidence>
<sequence>MAEEVSQQNGCLENPLYDPEILYRLDPSKFKGEYSEGLSPLKPGGTLRTRPLCLDDYEKGYMELLSQLTAVGEVSKERFTERFNKMKACVDTYFITVIEDVKLGIIVGTVTLVVEQKFIHGATARARLEDLVINDAYRGRQLGKMLLDIIVVMSEVFHCYKGSLECKDHLVKLYSQYGFEKTPGQNYMQQKYFD</sequence>
<comment type="catalytic activity">
    <reaction evidence="3 4">
        <text>D-glucosamine 6-phosphate + acetyl-CoA = N-acetyl-D-glucosamine 6-phosphate + CoA + H(+)</text>
        <dbReference type="Rhea" id="RHEA:10292"/>
        <dbReference type="ChEBI" id="CHEBI:15378"/>
        <dbReference type="ChEBI" id="CHEBI:57287"/>
        <dbReference type="ChEBI" id="CHEBI:57288"/>
        <dbReference type="ChEBI" id="CHEBI:57513"/>
        <dbReference type="ChEBI" id="CHEBI:58725"/>
        <dbReference type="EC" id="2.3.1.4"/>
    </reaction>
</comment>
<proteinExistence type="inferred from homology"/>
<dbReference type="PANTHER" id="PTHR13355:SF11">
    <property type="entry name" value="GLUCOSAMINE 6-PHOSPHATE N-ACETYLTRANSFERASE"/>
    <property type="match status" value="1"/>
</dbReference>
<keyword evidence="4" id="KW-0012">Acyltransferase</keyword>
<keyword evidence="6" id="KW-1185">Reference proteome</keyword>
<dbReference type="Gene3D" id="3.40.630.30">
    <property type="match status" value="1"/>
</dbReference>
<evidence type="ECO:0000313" key="7">
    <source>
        <dbReference type="RefSeq" id="XP_005105659.1"/>
    </source>
</evidence>
<dbReference type="InterPro" id="IPR016181">
    <property type="entry name" value="Acyl_CoA_acyltransferase"/>
</dbReference>
<dbReference type="PANTHER" id="PTHR13355">
    <property type="entry name" value="GLUCOSAMINE 6-PHOSPHATE N-ACETYLTRANSFERASE"/>
    <property type="match status" value="1"/>
</dbReference>
<evidence type="ECO:0000256" key="2">
    <source>
        <dbReference type="ARBA" id="ARBA00006048"/>
    </source>
</evidence>
<dbReference type="SUPFAM" id="SSF55729">
    <property type="entry name" value="Acyl-CoA N-acyltransferases (Nat)"/>
    <property type="match status" value="1"/>
</dbReference>
<dbReference type="Proteomes" id="UP000694888">
    <property type="component" value="Unplaced"/>
</dbReference>
<evidence type="ECO:0000256" key="1">
    <source>
        <dbReference type="ARBA" id="ARBA00004832"/>
    </source>
</evidence>
<evidence type="ECO:0000256" key="4">
    <source>
        <dbReference type="RuleBase" id="RU365086"/>
    </source>
</evidence>
<dbReference type="InterPro" id="IPR000182">
    <property type="entry name" value="GNAT_dom"/>
</dbReference>
<accession>A0ABM0K064</accession>
<organism evidence="6 7">
    <name type="scientific">Aplysia californica</name>
    <name type="common">California sea hare</name>
    <dbReference type="NCBI Taxonomy" id="6500"/>
    <lineage>
        <taxon>Eukaryota</taxon>
        <taxon>Metazoa</taxon>
        <taxon>Spiralia</taxon>
        <taxon>Lophotrochozoa</taxon>
        <taxon>Mollusca</taxon>
        <taxon>Gastropoda</taxon>
        <taxon>Heterobranchia</taxon>
        <taxon>Euthyneura</taxon>
        <taxon>Tectipleura</taxon>
        <taxon>Aplysiida</taxon>
        <taxon>Aplysioidea</taxon>
        <taxon>Aplysiidae</taxon>
        <taxon>Aplysia</taxon>
    </lineage>
</organism>
<feature type="domain" description="N-acetyltransferase" evidence="5">
    <location>
        <begin position="47"/>
        <end position="194"/>
    </location>
</feature>
<dbReference type="EC" id="2.3.1.4" evidence="4"/>